<dbReference type="Pfam" id="PF12915">
    <property type="entry name" value="DUF3833"/>
    <property type="match status" value="1"/>
</dbReference>
<gene>
    <name evidence="2" type="ORF">SAMN05444272_1108</name>
</gene>
<protein>
    <recommendedName>
        <fullName evidence="4">DUF3833 family protein</fullName>
    </recommendedName>
</protein>
<evidence type="ECO:0008006" key="4">
    <source>
        <dbReference type="Google" id="ProtNLM"/>
    </source>
</evidence>
<reference evidence="2 3" key="1">
    <citation type="submission" date="2016-11" db="EMBL/GenBank/DDBJ databases">
        <authorList>
            <person name="Jaros S."/>
            <person name="Januszkiewicz K."/>
            <person name="Wedrychowicz H."/>
        </authorList>
    </citation>
    <scope>NUCLEOTIDE SEQUENCE [LARGE SCALE GENOMIC DNA]</scope>
    <source>
        <strain evidence="2 3">DSM 22153</strain>
    </source>
</reference>
<sequence>MSLKILSFAAAAFLSLAGFALPAFAQTGKPLVLEEFFKGQTVGRGAFDSEIAGIHRPLTAYLTGSWNPKTFVFTLREDIRYDDGVREKAVWVFQKTGDGRYVGQRSGVKGLVQVTTTGGAIRFSYVMDVPAGDSEIALRFADTLTRTGSNTVRNTSDVTKLGFPVGTVDITFTR</sequence>
<dbReference type="OrthoDB" id="5296954at2"/>
<dbReference type="InterPro" id="IPR024409">
    <property type="entry name" value="DUF3833"/>
</dbReference>
<accession>A0A1M7CA72</accession>
<organism evidence="2 3">
    <name type="scientific">Roseibium suaedae</name>
    <dbReference type="NCBI Taxonomy" id="735517"/>
    <lineage>
        <taxon>Bacteria</taxon>
        <taxon>Pseudomonadati</taxon>
        <taxon>Pseudomonadota</taxon>
        <taxon>Alphaproteobacteria</taxon>
        <taxon>Hyphomicrobiales</taxon>
        <taxon>Stappiaceae</taxon>
        <taxon>Roseibium</taxon>
    </lineage>
</organism>
<dbReference type="AlphaFoldDB" id="A0A1M7CA72"/>
<feature type="chain" id="PRO_5012726083" description="DUF3833 family protein" evidence="1">
    <location>
        <begin position="26"/>
        <end position="174"/>
    </location>
</feature>
<dbReference type="EMBL" id="FRBW01000001">
    <property type="protein sequence ID" value="SHL64036.1"/>
    <property type="molecule type" value="Genomic_DNA"/>
</dbReference>
<proteinExistence type="predicted"/>
<dbReference type="Proteomes" id="UP000186002">
    <property type="component" value="Unassembled WGS sequence"/>
</dbReference>
<evidence type="ECO:0000256" key="1">
    <source>
        <dbReference type="SAM" id="SignalP"/>
    </source>
</evidence>
<name>A0A1M7CA72_9HYPH</name>
<evidence type="ECO:0000313" key="2">
    <source>
        <dbReference type="EMBL" id="SHL64036.1"/>
    </source>
</evidence>
<feature type="signal peptide" evidence="1">
    <location>
        <begin position="1"/>
        <end position="25"/>
    </location>
</feature>
<dbReference type="STRING" id="735517.SAMN05444272_1108"/>
<dbReference type="RefSeq" id="WP_084081715.1">
    <property type="nucleotide sequence ID" value="NZ_FRBW01000001.1"/>
</dbReference>
<keyword evidence="1" id="KW-0732">Signal</keyword>
<evidence type="ECO:0000313" key="3">
    <source>
        <dbReference type="Proteomes" id="UP000186002"/>
    </source>
</evidence>
<keyword evidence="3" id="KW-1185">Reference proteome</keyword>